<dbReference type="KEGG" id="glz:GLAREA_00079"/>
<dbReference type="HOGENOM" id="CLU_2171332_0_0_1"/>
<reference evidence="1 2" key="1">
    <citation type="journal article" date="2013" name="BMC Genomics">
        <title>Genomics-driven discovery of the pneumocandin biosynthetic gene cluster in the fungus Glarea lozoyensis.</title>
        <authorList>
            <person name="Chen L."/>
            <person name="Yue Q."/>
            <person name="Zhang X."/>
            <person name="Xiang M."/>
            <person name="Wang C."/>
            <person name="Li S."/>
            <person name="Che Y."/>
            <person name="Ortiz-Lopez F.J."/>
            <person name="Bills G.F."/>
            <person name="Liu X."/>
            <person name="An Z."/>
        </authorList>
    </citation>
    <scope>NUCLEOTIDE SEQUENCE [LARGE SCALE GENOMIC DNA]</scope>
    <source>
        <strain evidence="2">ATCC 20868 / MF5171</strain>
    </source>
</reference>
<evidence type="ECO:0000313" key="2">
    <source>
        <dbReference type="Proteomes" id="UP000016922"/>
    </source>
</evidence>
<organism evidence="1 2">
    <name type="scientific">Glarea lozoyensis (strain ATCC 20868 / MF5171)</name>
    <dbReference type="NCBI Taxonomy" id="1116229"/>
    <lineage>
        <taxon>Eukaryota</taxon>
        <taxon>Fungi</taxon>
        <taxon>Dikarya</taxon>
        <taxon>Ascomycota</taxon>
        <taxon>Pezizomycotina</taxon>
        <taxon>Leotiomycetes</taxon>
        <taxon>Helotiales</taxon>
        <taxon>Helotiaceae</taxon>
        <taxon>Glarea</taxon>
    </lineage>
</organism>
<proteinExistence type="predicted"/>
<dbReference type="EMBL" id="KE145367">
    <property type="protein sequence ID" value="EPE28921.1"/>
    <property type="molecule type" value="Genomic_DNA"/>
</dbReference>
<protein>
    <submittedName>
        <fullName evidence="1">Uncharacterized protein</fullName>
    </submittedName>
</protein>
<evidence type="ECO:0000313" key="1">
    <source>
        <dbReference type="EMBL" id="EPE28921.1"/>
    </source>
</evidence>
<gene>
    <name evidence="1" type="ORF">GLAREA_00079</name>
</gene>
<dbReference type="AlphaFoldDB" id="S3DAC4"/>
<sequence length="110" mass="12457">MSALCKRNDSSGGNVRVTIANHRESTTRNLPHWVNVSGAKDQESRIVSCLWHLPPQSGDRTVGFRRAQASWWLQHLQLPIIEPPDTRSLTGRTWHEMDAPAVAHRSEIQI</sequence>
<keyword evidence="2" id="KW-1185">Reference proteome</keyword>
<dbReference type="Proteomes" id="UP000016922">
    <property type="component" value="Unassembled WGS sequence"/>
</dbReference>
<accession>S3DAC4</accession>
<dbReference type="RefSeq" id="XP_008083030.1">
    <property type="nucleotide sequence ID" value="XM_008084839.1"/>
</dbReference>
<dbReference type="GeneID" id="19459139"/>
<name>S3DAC4_GLAL2</name>